<reference evidence="2" key="1">
    <citation type="submission" date="2024-06" db="EMBL/GenBank/DDBJ databases">
        <authorList>
            <person name="Sun Y."/>
        </authorList>
    </citation>
    <scope>NUCLEOTIDE SEQUENCE</scope>
    <source>
        <strain evidence="2">IGA1.0</strain>
    </source>
</reference>
<accession>A0AAU7QMQ9</accession>
<feature type="chain" id="PRO_5043941464" evidence="1">
    <location>
        <begin position="19"/>
        <end position="123"/>
    </location>
</feature>
<dbReference type="EMBL" id="CP157948">
    <property type="protein sequence ID" value="XBS90771.1"/>
    <property type="molecule type" value="Genomic_DNA"/>
</dbReference>
<evidence type="ECO:0000256" key="1">
    <source>
        <dbReference type="SAM" id="SignalP"/>
    </source>
</evidence>
<evidence type="ECO:0000313" key="2">
    <source>
        <dbReference type="EMBL" id="XBS90771.1"/>
    </source>
</evidence>
<proteinExistence type="predicted"/>
<organism evidence="2">
    <name type="scientific">Rhodanobacter sp. IGA1.0</name>
    <dbReference type="NCBI Taxonomy" id="3158582"/>
    <lineage>
        <taxon>Bacteria</taxon>
        <taxon>Pseudomonadati</taxon>
        <taxon>Pseudomonadota</taxon>
        <taxon>Gammaproteobacteria</taxon>
        <taxon>Lysobacterales</taxon>
        <taxon>Rhodanobacteraceae</taxon>
        <taxon>Rhodanobacter</taxon>
    </lineage>
</organism>
<dbReference type="AlphaFoldDB" id="A0AAU7QMQ9"/>
<gene>
    <name evidence="2" type="ORF">ABNK63_03780</name>
</gene>
<name>A0AAU7QMQ9_9GAMM</name>
<protein>
    <submittedName>
        <fullName evidence="2">Uncharacterized protein</fullName>
    </submittedName>
</protein>
<sequence>MSVAFGVAAFMASPTMSAAPASSSAAENVTAWMHKHDVARMCVNIEVSDKNPATARLLTSMGDATVDAEILEVVRAAGTTWRSAEGRVVSRYTRSPQQISWVFWGGRMDAKGAVLGCAKTSRH</sequence>
<keyword evidence="1" id="KW-0732">Signal</keyword>
<feature type="signal peptide" evidence="1">
    <location>
        <begin position="1"/>
        <end position="18"/>
    </location>
</feature>
<dbReference type="RefSeq" id="WP_350016733.1">
    <property type="nucleotide sequence ID" value="NZ_CP157948.1"/>
</dbReference>